<comment type="caution">
    <text evidence="3">The sequence shown here is derived from an EMBL/GenBank/DDBJ whole genome shotgun (WGS) entry which is preliminary data.</text>
</comment>
<organism evidence="3 4">
    <name type="scientific">Cirrhinus molitorella</name>
    <name type="common">mud carp</name>
    <dbReference type="NCBI Taxonomy" id="172907"/>
    <lineage>
        <taxon>Eukaryota</taxon>
        <taxon>Metazoa</taxon>
        <taxon>Chordata</taxon>
        <taxon>Craniata</taxon>
        <taxon>Vertebrata</taxon>
        <taxon>Euteleostomi</taxon>
        <taxon>Actinopterygii</taxon>
        <taxon>Neopterygii</taxon>
        <taxon>Teleostei</taxon>
        <taxon>Ostariophysi</taxon>
        <taxon>Cypriniformes</taxon>
        <taxon>Cyprinidae</taxon>
        <taxon>Labeoninae</taxon>
        <taxon>Labeonini</taxon>
        <taxon>Cirrhinus</taxon>
    </lineage>
</organism>
<dbReference type="Proteomes" id="UP001558613">
    <property type="component" value="Unassembled WGS sequence"/>
</dbReference>
<evidence type="ECO:0000313" key="3">
    <source>
        <dbReference type="EMBL" id="KAL1250792.1"/>
    </source>
</evidence>
<evidence type="ECO:0000313" key="4">
    <source>
        <dbReference type="Proteomes" id="UP001558613"/>
    </source>
</evidence>
<evidence type="ECO:0000256" key="1">
    <source>
        <dbReference type="SAM" id="MobiDB-lite"/>
    </source>
</evidence>
<keyword evidence="4" id="KW-1185">Reference proteome</keyword>
<evidence type="ECO:0000256" key="2">
    <source>
        <dbReference type="SAM" id="Phobius"/>
    </source>
</evidence>
<sequence>MSDVLNEVTIDLQHSDQWLWIFAVIIVIVILVIILIYFLWRKKKLGCFLNVFQHNNSENRDPETGVQIQLGSDESDSPNQSVLRSSE</sequence>
<proteinExistence type="predicted"/>
<gene>
    <name evidence="3" type="ORF">QQF64_018588</name>
</gene>
<dbReference type="EMBL" id="JAYMGO010000022">
    <property type="protein sequence ID" value="KAL1250792.1"/>
    <property type="molecule type" value="Genomic_DNA"/>
</dbReference>
<feature type="compositionally biased region" description="Polar residues" evidence="1">
    <location>
        <begin position="66"/>
        <end position="87"/>
    </location>
</feature>
<accession>A0ABR3LD27</accession>
<keyword evidence="2" id="KW-0812">Transmembrane</keyword>
<feature type="region of interest" description="Disordered" evidence="1">
    <location>
        <begin position="60"/>
        <end position="87"/>
    </location>
</feature>
<feature type="transmembrane region" description="Helical" evidence="2">
    <location>
        <begin position="20"/>
        <end position="40"/>
    </location>
</feature>
<protein>
    <submittedName>
        <fullName evidence="3">Uncharacterized protein</fullName>
    </submittedName>
</protein>
<name>A0ABR3LD27_9TELE</name>
<reference evidence="3 4" key="1">
    <citation type="submission" date="2023-09" db="EMBL/GenBank/DDBJ databases">
        <authorList>
            <person name="Wang M."/>
        </authorList>
    </citation>
    <scope>NUCLEOTIDE SEQUENCE [LARGE SCALE GENOMIC DNA]</scope>
    <source>
        <strain evidence="3">GT-2023</strain>
        <tissue evidence="3">Liver</tissue>
    </source>
</reference>
<keyword evidence="2" id="KW-0472">Membrane</keyword>
<keyword evidence="2" id="KW-1133">Transmembrane helix</keyword>